<dbReference type="GO" id="GO:0051117">
    <property type="term" value="F:ATPase binding"/>
    <property type="evidence" value="ECO:0007669"/>
    <property type="project" value="TreeGrafter"/>
</dbReference>
<dbReference type="GO" id="GO:0006515">
    <property type="term" value="P:protein quality control for misfolded or incompletely synthesized proteins"/>
    <property type="evidence" value="ECO:0007669"/>
    <property type="project" value="TreeGrafter"/>
</dbReference>
<feature type="signal peptide" evidence="2">
    <location>
        <begin position="1"/>
        <end position="20"/>
    </location>
</feature>
<dbReference type="PANTHER" id="PTHR10381:SF11">
    <property type="entry name" value="ATP-DEPENDENT CLP PROTEASE PROTEOLYTIC SUBUNIT, MITOCHONDRIAL"/>
    <property type="match status" value="1"/>
</dbReference>
<keyword evidence="3" id="KW-0378">Hydrolase</keyword>
<dbReference type="PANTHER" id="PTHR10381">
    <property type="entry name" value="ATP-DEPENDENT CLP PROTEASE PROTEOLYTIC SUBUNIT"/>
    <property type="match status" value="1"/>
</dbReference>
<protein>
    <submittedName>
        <fullName evidence="3">ATP-dependent Clp protease proteolytic subunit</fullName>
    </submittedName>
</protein>
<sequence length="405" mass="44991">MKYRLISTLCLASLGGSVMAQNAAPANQAAPVKTEESEQSKLAAENALQAEKLKKELAEIRAKVSKLKLEKEAISEEMALAKLKQQLASQEADAKYAIEQKELAQAAEIAKQKSTQATSELKMMQAQWGMKTAKLEGEIAALEAQKKREAYANAKPVYLEDPLKEDGTLVISDRRISMNGPVTMATADHITTRINYYNNKNAEQPIFIVIDASPGGSVMAGYRILKSMEGSSAPVYVVVKSFAASMAASICTLAEKSYAYPNSVILHHQISSTITFANLNLTQQKEFYQESQKWWKRLAGPISKKMGISTDEFIQQMYAKTTSGDWTEFGTEAQKLKWVDHIVERIHETSLLKNPDLKRTASVTASANGLKETVDENGKPCVYLPRLTPKDCYFLYNQDGYYRMK</sequence>
<name>A0AAE2SDU1_9BACT</name>
<comment type="caution">
    <text evidence="3">The sequence shown here is derived from an EMBL/GenBank/DDBJ whole genome shotgun (WGS) entry which is preliminary data.</text>
</comment>
<keyword evidence="3" id="KW-0645">Protease</keyword>
<dbReference type="Gene3D" id="3.90.226.10">
    <property type="entry name" value="2-enoyl-CoA Hydratase, Chain A, domain 1"/>
    <property type="match status" value="1"/>
</dbReference>
<dbReference type="EMBL" id="JAENIG010000003">
    <property type="protein sequence ID" value="MBK1854496.1"/>
    <property type="molecule type" value="Genomic_DNA"/>
</dbReference>
<evidence type="ECO:0000256" key="1">
    <source>
        <dbReference type="SAM" id="Coils"/>
    </source>
</evidence>
<evidence type="ECO:0000313" key="4">
    <source>
        <dbReference type="Proteomes" id="UP000634206"/>
    </source>
</evidence>
<keyword evidence="4" id="KW-1185">Reference proteome</keyword>
<dbReference type="RefSeq" id="WP_309489103.1">
    <property type="nucleotide sequence ID" value="NZ_JAENIG010000003.1"/>
</dbReference>
<feature type="coiled-coil region" evidence="1">
    <location>
        <begin position="43"/>
        <end position="100"/>
    </location>
</feature>
<keyword evidence="1" id="KW-0175">Coiled coil</keyword>
<accession>A0AAE2SDU1</accession>
<proteinExistence type="predicted"/>
<dbReference type="AlphaFoldDB" id="A0AAE2SDU1"/>
<feature type="chain" id="PRO_5042082174" evidence="2">
    <location>
        <begin position="21"/>
        <end position="405"/>
    </location>
</feature>
<dbReference type="GO" id="GO:0004176">
    <property type="term" value="F:ATP-dependent peptidase activity"/>
    <property type="evidence" value="ECO:0007669"/>
    <property type="project" value="TreeGrafter"/>
</dbReference>
<dbReference type="GO" id="GO:0004252">
    <property type="term" value="F:serine-type endopeptidase activity"/>
    <property type="evidence" value="ECO:0007669"/>
    <property type="project" value="TreeGrafter"/>
</dbReference>
<organism evidence="3 4">
    <name type="scientific">Oceaniferula flava</name>
    <dbReference type="NCBI Taxonomy" id="2800421"/>
    <lineage>
        <taxon>Bacteria</taxon>
        <taxon>Pseudomonadati</taxon>
        <taxon>Verrucomicrobiota</taxon>
        <taxon>Verrucomicrobiia</taxon>
        <taxon>Verrucomicrobiales</taxon>
        <taxon>Verrucomicrobiaceae</taxon>
        <taxon>Oceaniferula</taxon>
    </lineage>
</organism>
<dbReference type="Proteomes" id="UP000634206">
    <property type="component" value="Unassembled WGS sequence"/>
</dbReference>
<dbReference type="InterPro" id="IPR023562">
    <property type="entry name" value="ClpP/TepA"/>
</dbReference>
<dbReference type="Pfam" id="PF00574">
    <property type="entry name" value="CLP_protease"/>
    <property type="match status" value="1"/>
</dbReference>
<reference evidence="3" key="1">
    <citation type="submission" date="2021-01" db="EMBL/GenBank/DDBJ databases">
        <title>Modified the classification status of verrucomicrobia.</title>
        <authorList>
            <person name="Feng X."/>
        </authorList>
    </citation>
    <scope>NUCLEOTIDE SEQUENCE</scope>
    <source>
        <strain evidence="3">5K15</strain>
    </source>
</reference>
<gene>
    <name evidence="3" type="ORF">JIN83_05970</name>
</gene>
<dbReference type="SUPFAM" id="SSF52096">
    <property type="entry name" value="ClpP/crotonase"/>
    <property type="match status" value="1"/>
</dbReference>
<dbReference type="GO" id="GO:0009368">
    <property type="term" value="C:endopeptidase Clp complex"/>
    <property type="evidence" value="ECO:0007669"/>
    <property type="project" value="TreeGrafter"/>
</dbReference>
<evidence type="ECO:0000256" key="2">
    <source>
        <dbReference type="SAM" id="SignalP"/>
    </source>
</evidence>
<dbReference type="InterPro" id="IPR029045">
    <property type="entry name" value="ClpP/crotonase-like_dom_sf"/>
</dbReference>
<evidence type="ECO:0000313" key="3">
    <source>
        <dbReference type="EMBL" id="MBK1854496.1"/>
    </source>
</evidence>
<keyword evidence="2" id="KW-0732">Signal</keyword>